<keyword evidence="3" id="KW-0276">Fatty acid metabolism</keyword>
<dbReference type="InterPro" id="IPR000873">
    <property type="entry name" value="AMP-dep_synth/lig_dom"/>
</dbReference>
<evidence type="ECO:0000313" key="8">
    <source>
        <dbReference type="Proteomes" id="UP000306378"/>
    </source>
</evidence>
<organism evidence="7 8">
    <name type="scientific">Nocardia cyriacigeorgica</name>
    <dbReference type="NCBI Taxonomy" id="135487"/>
    <lineage>
        <taxon>Bacteria</taxon>
        <taxon>Bacillati</taxon>
        <taxon>Actinomycetota</taxon>
        <taxon>Actinomycetes</taxon>
        <taxon>Mycobacteriales</taxon>
        <taxon>Nocardiaceae</taxon>
        <taxon>Nocardia</taxon>
    </lineage>
</organism>
<dbReference type="InterPro" id="IPR042099">
    <property type="entry name" value="ANL_N_sf"/>
</dbReference>
<comment type="similarity">
    <text evidence="1">Belongs to the ATP-dependent AMP-binding enzyme family.</text>
</comment>
<keyword evidence="4" id="KW-0443">Lipid metabolism</keyword>
<proteinExistence type="inferred from homology"/>
<dbReference type="CDD" id="cd05907">
    <property type="entry name" value="VL_LC_FACS_like"/>
    <property type="match status" value="1"/>
</dbReference>
<reference evidence="7 8" key="1">
    <citation type="submission" date="2019-05" db="EMBL/GenBank/DDBJ databases">
        <title>Genomes sequences of two Nocardia cyriacigeorgica environmental isolates, type strains Nocardia asteroides ATCC 19247 and Nocardia cyriacigeorgica DSM 44484.</title>
        <authorList>
            <person name="Vautrin F."/>
            <person name="Bergeron E."/>
            <person name="Dubost A."/>
            <person name="Abrouk D."/>
            <person name="Rodriguez Nava V."/>
            <person name="Pujic P."/>
        </authorList>
    </citation>
    <scope>NUCLEOTIDE SEQUENCE [LARGE SCALE GENOMIC DNA]</scope>
    <source>
        <strain evidence="7 8">EML 446</strain>
    </source>
</reference>
<evidence type="ECO:0000256" key="4">
    <source>
        <dbReference type="ARBA" id="ARBA00023098"/>
    </source>
</evidence>
<gene>
    <name evidence="7" type="ORF">FEK34_15075</name>
</gene>
<evidence type="ECO:0000256" key="5">
    <source>
        <dbReference type="ARBA" id="ARBA00032875"/>
    </source>
</evidence>
<dbReference type="InterPro" id="IPR020845">
    <property type="entry name" value="AMP-binding_CS"/>
</dbReference>
<dbReference type="GO" id="GO:0004467">
    <property type="term" value="F:long-chain fatty acid-CoA ligase activity"/>
    <property type="evidence" value="ECO:0007669"/>
    <property type="project" value="TreeGrafter"/>
</dbReference>
<evidence type="ECO:0000256" key="1">
    <source>
        <dbReference type="ARBA" id="ARBA00006432"/>
    </source>
</evidence>
<dbReference type="Pfam" id="PF23562">
    <property type="entry name" value="AMP-binding_C_3"/>
    <property type="match status" value="1"/>
</dbReference>
<dbReference type="Proteomes" id="UP000306378">
    <property type="component" value="Unassembled WGS sequence"/>
</dbReference>
<evidence type="ECO:0000256" key="3">
    <source>
        <dbReference type="ARBA" id="ARBA00022832"/>
    </source>
</evidence>
<keyword evidence="2 7" id="KW-0436">Ligase</keyword>
<comment type="caution">
    <text evidence="7">The sequence shown here is derived from an EMBL/GenBank/DDBJ whole genome shotgun (WGS) entry which is preliminary data.</text>
</comment>
<dbReference type="PROSITE" id="PS00455">
    <property type="entry name" value="AMP_BINDING"/>
    <property type="match status" value="1"/>
</dbReference>
<dbReference type="PANTHER" id="PTHR43272:SF32">
    <property type="entry name" value="AMP-DEPENDENT SYNTHETASE_LIGASE DOMAIN-CONTAINING PROTEIN"/>
    <property type="match status" value="1"/>
</dbReference>
<protein>
    <recommendedName>
        <fullName evidence="5">Acyl-CoA synthetase</fullName>
    </recommendedName>
</protein>
<dbReference type="GO" id="GO:0016020">
    <property type="term" value="C:membrane"/>
    <property type="evidence" value="ECO:0007669"/>
    <property type="project" value="TreeGrafter"/>
</dbReference>
<dbReference type="RefSeq" id="WP_138448487.1">
    <property type="nucleotide sequence ID" value="NZ_VBUT01000005.1"/>
</dbReference>
<evidence type="ECO:0000313" key="7">
    <source>
        <dbReference type="EMBL" id="TLF77632.1"/>
    </source>
</evidence>
<dbReference type="AlphaFoldDB" id="A0A5R8NPM6"/>
<evidence type="ECO:0000256" key="2">
    <source>
        <dbReference type="ARBA" id="ARBA00022598"/>
    </source>
</evidence>
<sequence>MTTTDIGYAHPSGTTVYTVPQAFQQTLTLRPDQIALRTVGGTQEITWREYGERVRALAAGLAGLGVGHGDTVGIMLTNRPEFNLIDTAALHLGATPFSIYNTSSAEQITHLFTNAANKVVVTEQKFLDVIKASGVPVEHLIVVDGPVTGALTFDDVEAAAAGDFDFDAAWQAVQPDDLATLIYTSGTTGPSKGVEITHRNVLAQVLALVSGPLSVGIDDRIVSYLPAAHVADRISAHAMNLLTGIQLTTVPDPREVAAALPDARPTVFFGVPRVWQKIKAGIEAKLATETGVKKSLAEWAIATGIAAARADLAGTGRPLTLRIQHPIADALVLSKLRAALGLDQLKVASSGAAPIPAETLEYFLGLGFTVSEVWGMSETTGVGTYTELDKPRPGTVGRPVDGLELRLDADGEVLVRGPIVTRGYRNMPDKTAEAFDDDGWLRTGDVGTLDADGYLRIVDRKKELIINEAGKNIAPSNIENSVKAASSLVGQVVAIGDAKPYIAALIVLDPDIAAVRAKELDATDTDIAGLATRREILDEVLAAVQAGNKKLSRVEQIKRFTVLGTVWEPGGDELTPKMSLKRQPIAAKYAEQIASLYADPAPEGVIRGRRSIGRISGGYGVAAW</sequence>
<dbReference type="PANTHER" id="PTHR43272">
    <property type="entry name" value="LONG-CHAIN-FATTY-ACID--COA LIGASE"/>
    <property type="match status" value="1"/>
</dbReference>
<dbReference type="EMBL" id="VBUT01000005">
    <property type="protein sequence ID" value="TLF77632.1"/>
    <property type="molecule type" value="Genomic_DNA"/>
</dbReference>
<evidence type="ECO:0000259" key="6">
    <source>
        <dbReference type="Pfam" id="PF00501"/>
    </source>
</evidence>
<dbReference type="Gene3D" id="3.40.50.12780">
    <property type="entry name" value="N-terminal domain of ligase-like"/>
    <property type="match status" value="1"/>
</dbReference>
<dbReference type="SUPFAM" id="SSF56801">
    <property type="entry name" value="Acetyl-CoA synthetase-like"/>
    <property type="match status" value="1"/>
</dbReference>
<dbReference type="Pfam" id="PF00501">
    <property type="entry name" value="AMP-binding"/>
    <property type="match status" value="1"/>
</dbReference>
<feature type="domain" description="AMP-dependent synthetase/ligase" evidence="6">
    <location>
        <begin position="24"/>
        <end position="424"/>
    </location>
</feature>
<accession>A0A5R8NPM6</accession>
<name>A0A5R8NPM6_9NOCA</name>